<dbReference type="AlphaFoldDB" id="A0AAV3RZT0"/>
<dbReference type="EMBL" id="BAABME010013977">
    <property type="protein sequence ID" value="GAA0186727.1"/>
    <property type="molecule type" value="Genomic_DNA"/>
</dbReference>
<name>A0AAV3RZT0_LITER</name>
<protein>
    <submittedName>
        <fullName evidence="1">Uncharacterized protein</fullName>
    </submittedName>
</protein>
<gene>
    <name evidence="1" type="ORF">LIER_34015</name>
</gene>
<evidence type="ECO:0000313" key="2">
    <source>
        <dbReference type="Proteomes" id="UP001454036"/>
    </source>
</evidence>
<comment type="caution">
    <text evidence="1">The sequence shown here is derived from an EMBL/GenBank/DDBJ whole genome shotgun (WGS) entry which is preliminary data.</text>
</comment>
<keyword evidence="2" id="KW-1185">Reference proteome</keyword>
<organism evidence="1 2">
    <name type="scientific">Lithospermum erythrorhizon</name>
    <name type="common">Purple gromwell</name>
    <name type="synonym">Lithospermum officinale var. erythrorhizon</name>
    <dbReference type="NCBI Taxonomy" id="34254"/>
    <lineage>
        <taxon>Eukaryota</taxon>
        <taxon>Viridiplantae</taxon>
        <taxon>Streptophyta</taxon>
        <taxon>Embryophyta</taxon>
        <taxon>Tracheophyta</taxon>
        <taxon>Spermatophyta</taxon>
        <taxon>Magnoliopsida</taxon>
        <taxon>eudicotyledons</taxon>
        <taxon>Gunneridae</taxon>
        <taxon>Pentapetalae</taxon>
        <taxon>asterids</taxon>
        <taxon>lamiids</taxon>
        <taxon>Boraginales</taxon>
        <taxon>Boraginaceae</taxon>
        <taxon>Boraginoideae</taxon>
        <taxon>Lithospermeae</taxon>
        <taxon>Lithospermum</taxon>
    </lineage>
</organism>
<sequence length="236" mass="26780">MSQFLGARSKRLRLSRRHLIEVPNQQNEIIRMDVPNKNSLINIWVEGTHFEHEEDVNEDDSTKVSNDDSLLQDILIIHSDGEKPPNSGRGQRGAICSFRDITPESPVDGHGYFNAIIGTHEQRMFTRLDHDVANMAWIDLFSSSKVSHLARTHSNHSSILVELSCEINLHSNFKTCGLLMNTSSGWLVMFGSYLLIRRAEAEVLLKEREFELLGSDQAKIDLSEATANHKMLINME</sequence>
<accession>A0AAV3RZT0</accession>
<dbReference type="Proteomes" id="UP001454036">
    <property type="component" value="Unassembled WGS sequence"/>
</dbReference>
<evidence type="ECO:0000313" key="1">
    <source>
        <dbReference type="EMBL" id="GAA0186727.1"/>
    </source>
</evidence>
<proteinExistence type="predicted"/>
<reference evidence="1 2" key="1">
    <citation type="submission" date="2024-01" db="EMBL/GenBank/DDBJ databases">
        <title>The complete chloroplast genome sequence of Lithospermum erythrorhizon: insights into the phylogenetic relationship among Boraginaceae species and the maternal lineages of purple gromwells.</title>
        <authorList>
            <person name="Okada T."/>
            <person name="Watanabe K."/>
        </authorList>
    </citation>
    <scope>NUCLEOTIDE SEQUENCE [LARGE SCALE GENOMIC DNA]</scope>
</reference>